<proteinExistence type="predicted"/>
<organism evidence="1 2">
    <name type="scientific">Candidatus Woesebacteria bacterium RIFCSPLOWO2_01_FULL_44_14</name>
    <dbReference type="NCBI Taxonomy" id="1802525"/>
    <lineage>
        <taxon>Bacteria</taxon>
        <taxon>Candidatus Woeseibacteriota</taxon>
    </lineage>
</organism>
<reference evidence="1 2" key="1">
    <citation type="journal article" date="2016" name="Nat. Commun.">
        <title>Thousands of microbial genomes shed light on interconnected biogeochemical processes in an aquifer system.</title>
        <authorList>
            <person name="Anantharaman K."/>
            <person name="Brown C.T."/>
            <person name="Hug L.A."/>
            <person name="Sharon I."/>
            <person name="Castelle C.J."/>
            <person name="Probst A.J."/>
            <person name="Thomas B.C."/>
            <person name="Singh A."/>
            <person name="Wilkins M.J."/>
            <person name="Karaoz U."/>
            <person name="Brodie E.L."/>
            <person name="Williams K.H."/>
            <person name="Hubbard S.S."/>
            <person name="Banfield J.F."/>
        </authorList>
    </citation>
    <scope>NUCLEOTIDE SEQUENCE [LARGE SCALE GENOMIC DNA]</scope>
</reference>
<dbReference type="AlphaFoldDB" id="A0A1F8C5C6"/>
<comment type="caution">
    <text evidence="1">The sequence shown here is derived from an EMBL/GenBank/DDBJ whole genome shotgun (WGS) entry which is preliminary data.</text>
</comment>
<dbReference type="STRING" id="1802525.A2975_01205"/>
<protein>
    <submittedName>
        <fullName evidence="1">Uncharacterized protein</fullName>
    </submittedName>
</protein>
<dbReference type="Gene3D" id="3.30.460.10">
    <property type="entry name" value="Beta Polymerase, domain 2"/>
    <property type="match status" value="1"/>
</dbReference>
<evidence type="ECO:0000313" key="1">
    <source>
        <dbReference type="EMBL" id="OGM70875.1"/>
    </source>
</evidence>
<evidence type="ECO:0000313" key="2">
    <source>
        <dbReference type="Proteomes" id="UP000178429"/>
    </source>
</evidence>
<gene>
    <name evidence="1" type="ORF">A2975_01205</name>
</gene>
<dbReference type="Proteomes" id="UP000178429">
    <property type="component" value="Unassembled WGS sequence"/>
</dbReference>
<name>A0A1F8C5C6_9BACT</name>
<sequence>MYKEFISPTSYEFISRSVSKISLERHFEQEERGFWVCYGSFVLNLQNEKSDLDLLYVCDNIDSVGRIQSEFEGHPVTLYILSRKEFIADGEAKKYGGYFSGKVLNPHIVISKNDADQDLIFRVACEFIADFASSIGKQRGAKLSTSANLVADTILARFHICPWYANYFMRYFNHPRFSDLWRRMEETIPQTLIATKRVSSHGNGYSYLNTPGDDELHLILIKSIARFWSTGSYLHNSPYFLDTYIQKSDQYCKDPKALAEMKLFVKKMAGLGANK</sequence>
<accession>A0A1F8C5C6</accession>
<dbReference type="InterPro" id="IPR043519">
    <property type="entry name" value="NT_sf"/>
</dbReference>
<dbReference type="EMBL" id="MGHL01000001">
    <property type="protein sequence ID" value="OGM70875.1"/>
    <property type="molecule type" value="Genomic_DNA"/>
</dbReference>